<dbReference type="RefSeq" id="WP_320942962.1">
    <property type="nucleotide sequence ID" value="NZ_BAABEU010000011.1"/>
</dbReference>
<accession>A0ABZ0SN67</accession>
<evidence type="ECO:0008006" key="3">
    <source>
        <dbReference type="Google" id="ProtNLM"/>
    </source>
</evidence>
<dbReference type="Proteomes" id="UP001323798">
    <property type="component" value="Chromosome"/>
</dbReference>
<evidence type="ECO:0000313" key="2">
    <source>
        <dbReference type="Proteomes" id="UP001323798"/>
    </source>
</evidence>
<name>A0ABZ0SN67_9MICO</name>
<reference evidence="1 2" key="1">
    <citation type="submission" date="2023-11" db="EMBL/GenBank/DDBJ databases">
        <title>Genome sequence of Microbacterium rhizosphaerae KACC 19337.</title>
        <authorList>
            <person name="Choi H."/>
            <person name="Kim S."/>
            <person name="Kim Y."/>
            <person name="Kwon S.-W."/>
            <person name="Heo J."/>
        </authorList>
    </citation>
    <scope>NUCLEOTIDE SEQUENCE [LARGE SCALE GENOMIC DNA]</scope>
    <source>
        <strain evidence="1 2">KACC 19337</strain>
    </source>
</reference>
<keyword evidence="2" id="KW-1185">Reference proteome</keyword>
<evidence type="ECO:0000313" key="1">
    <source>
        <dbReference type="EMBL" id="WPR90250.1"/>
    </source>
</evidence>
<sequence length="167" mass="17613">MDASDLFRGALVQAVAAMDHYFHGVVLDRGVDMLLGRAVISGFHRTIGLQFGSVRDIVTAITPGDQELEARKHIAARLGKETFQSPDDIASALALVGVTGVWKTAFGNGAGAVKTSLGLVVTRRNRIVHQADSDPLNPGVVTPLSAIDALDAISTVESTVQTIDSYC</sequence>
<dbReference type="EMBL" id="CP139368">
    <property type="protein sequence ID" value="WPR90250.1"/>
    <property type="molecule type" value="Genomic_DNA"/>
</dbReference>
<protein>
    <recommendedName>
        <fullName evidence="3">RiboL-PSP-HEPN domain-containing protein</fullName>
    </recommendedName>
</protein>
<proteinExistence type="predicted"/>
<organism evidence="1 2">
    <name type="scientific">Microbacterium rhizosphaerae</name>
    <dbReference type="NCBI Taxonomy" id="1678237"/>
    <lineage>
        <taxon>Bacteria</taxon>
        <taxon>Bacillati</taxon>
        <taxon>Actinomycetota</taxon>
        <taxon>Actinomycetes</taxon>
        <taxon>Micrococcales</taxon>
        <taxon>Microbacteriaceae</taxon>
        <taxon>Microbacterium</taxon>
    </lineage>
</organism>
<gene>
    <name evidence="1" type="ORF">SM116_02900</name>
</gene>